<dbReference type="EMBL" id="AHKC01012564">
    <property type="protein sequence ID" value="EKF29904.1"/>
    <property type="molecule type" value="Genomic_DNA"/>
</dbReference>
<feature type="coiled-coil region" evidence="1">
    <location>
        <begin position="194"/>
        <end position="221"/>
    </location>
</feature>
<gene>
    <name evidence="2" type="ORF">MOQ_006297</name>
</gene>
<keyword evidence="1" id="KW-0175">Coiled coil</keyword>
<evidence type="ECO:0000313" key="2">
    <source>
        <dbReference type="EMBL" id="EKF29904.1"/>
    </source>
</evidence>
<name>K2MVZ7_TRYCR</name>
<sequence>MKEHSHLCFHSATHLYSLLHVWPGGGTAWMACAEVVLLRDSCSAVKVFFDVQRYKKNKRFRSSLADYVLRALTAEAMFPMMHGTSEFPSVLLFYVGEATCSGAPCYVALPTSGRFFIDYCLAWGHHAHYGLARRYAACCKMAILQTVGGGWASLRRADKALRCAIMLYETAALIHDTATLRKCRLFVGWAHLWNGNVRQALDIFEQQLVEAQLEGDAVQERRCISAIHHARHNPSVVVACGARGHGSFFLSECWAELFE</sequence>
<dbReference type="OrthoDB" id="272305at2759"/>
<dbReference type="Proteomes" id="UP000007350">
    <property type="component" value="Unassembled WGS sequence"/>
</dbReference>
<proteinExistence type="predicted"/>
<dbReference type="PROSITE" id="PS51257">
    <property type="entry name" value="PROKAR_LIPOPROTEIN"/>
    <property type="match status" value="1"/>
</dbReference>
<evidence type="ECO:0000256" key="1">
    <source>
        <dbReference type="SAM" id="Coils"/>
    </source>
</evidence>
<organism evidence="2 3">
    <name type="scientific">Trypanosoma cruzi marinkellei</name>
    <dbReference type="NCBI Taxonomy" id="85056"/>
    <lineage>
        <taxon>Eukaryota</taxon>
        <taxon>Discoba</taxon>
        <taxon>Euglenozoa</taxon>
        <taxon>Kinetoplastea</taxon>
        <taxon>Metakinetoplastina</taxon>
        <taxon>Trypanosomatida</taxon>
        <taxon>Trypanosomatidae</taxon>
        <taxon>Trypanosoma</taxon>
        <taxon>Schizotrypanum</taxon>
    </lineage>
</organism>
<dbReference type="AlphaFoldDB" id="K2MVZ7"/>
<keyword evidence="3" id="KW-1185">Reference proteome</keyword>
<accession>K2MVZ7</accession>
<protein>
    <submittedName>
        <fullName evidence="2">Uncharacterized protein</fullName>
    </submittedName>
</protein>
<comment type="caution">
    <text evidence="2">The sequence shown here is derived from an EMBL/GenBank/DDBJ whole genome shotgun (WGS) entry which is preliminary data.</text>
</comment>
<evidence type="ECO:0000313" key="3">
    <source>
        <dbReference type="Proteomes" id="UP000007350"/>
    </source>
</evidence>
<reference evidence="2 3" key="1">
    <citation type="journal article" date="2012" name="BMC Genomics">
        <title>Comparative genomic analysis of human infective Trypanosoma cruzi lineages with the bat-restricted subspecies T. cruzi marinkellei.</title>
        <authorList>
            <person name="Franzen O."/>
            <person name="Talavera-Lopez C."/>
            <person name="Ochaya S."/>
            <person name="Butler C.E."/>
            <person name="Messenger L.A."/>
            <person name="Lewis M.D."/>
            <person name="Llewellyn M.S."/>
            <person name="Marinkelle C.J."/>
            <person name="Tyler K.M."/>
            <person name="Miles M.A."/>
            <person name="Andersson B."/>
        </authorList>
    </citation>
    <scope>NUCLEOTIDE SEQUENCE [LARGE SCALE GENOMIC DNA]</scope>
    <source>
        <strain evidence="2 3">B7</strain>
    </source>
</reference>